<feature type="coiled-coil region" evidence="1">
    <location>
        <begin position="124"/>
        <end position="229"/>
    </location>
</feature>
<evidence type="ECO:0000313" key="3">
    <source>
        <dbReference type="EMBL" id="WZN59918.1"/>
    </source>
</evidence>
<accession>A0AAX4P159</accession>
<name>A0AAX4P159_9CHLO</name>
<sequence length="686" mass="77308">MKDALQPVDPNSQPSETPKSLKLRRADPCTVDGNGSPQFLTPIPEEPTPKSSAKRATTPISSLIELSKAGDVSPQRLEEELCKVIEGEDTEATTVTSPMLNEWLCGLGLRDAANTPARLELKALKRASNENVHLKKLLEKVKEVELEIAAEEAKSAAELWDCLEQECSELQEQNRGLRQDIEKSRVRAAQNDVETKELRQKMEGVYTDLQRTEEESAVLRQNLEELNDVLDSVQGGGEGLVGEKSQEDLQESVRQTIKRVETVIAERGRLEDELKAALSANKQQCEEQDKIVAKHETLMAELSSRESALAEQDKEMETFQRRLREKDEACQLALEQQKELKKMCEVSEREKQEACEKALEACQEILQEQACMKEKYERVQKEKVEGYDKVLEAYQKALQDMTRLEEHCKEIEVEKQEACDAALRGEAHLKGKEKAFKIAMSESSKKREELQAEIEVREDSLEKMMEEARLLQSTVKSLQEKNAELEATIEDQQKSLESAVQERKQLESTVALLNDSIQEEQKKSREVEAGAETREVEKDVQVKFTQTFESLCGAQEEPTKSPQPAQSTCTDKDDSIESGIGLELCPRGTPTGGHVELKLNLDMPLSPGSPEPEASGRERESAGEDVYDAALLHIRLKKFRQRNRGRRLAMPKSYDLPAEECRRRAAALGLRSSPIFRSKNYSRTKG</sequence>
<feature type="coiled-coil region" evidence="1">
    <location>
        <begin position="309"/>
        <end position="523"/>
    </location>
</feature>
<feature type="compositionally biased region" description="Polar residues" evidence="2">
    <location>
        <begin position="9"/>
        <end position="18"/>
    </location>
</feature>
<evidence type="ECO:0000256" key="1">
    <source>
        <dbReference type="SAM" id="Coils"/>
    </source>
</evidence>
<proteinExistence type="predicted"/>
<evidence type="ECO:0000313" key="4">
    <source>
        <dbReference type="Proteomes" id="UP001472866"/>
    </source>
</evidence>
<keyword evidence="4" id="KW-1185">Reference proteome</keyword>
<reference evidence="3 4" key="1">
    <citation type="submission" date="2024-03" db="EMBL/GenBank/DDBJ databases">
        <title>Complete genome sequence of the green alga Chloropicon roscoffensis RCC1871.</title>
        <authorList>
            <person name="Lemieux C."/>
            <person name="Pombert J.-F."/>
            <person name="Otis C."/>
            <person name="Turmel M."/>
        </authorList>
    </citation>
    <scope>NUCLEOTIDE SEQUENCE [LARGE SCALE GENOMIC DNA]</scope>
    <source>
        <strain evidence="3 4">RCC1871</strain>
    </source>
</reference>
<dbReference type="AlphaFoldDB" id="A0AAX4P159"/>
<feature type="region of interest" description="Disordered" evidence="2">
    <location>
        <begin position="1"/>
        <end position="58"/>
    </location>
</feature>
<feature type="region of interest" description="Disordered" evidence="2">
    <location>
        <begin position="553"/>
        <end position="623"/>
    </location>
</feature>
<evidence type="ECO:0000256" key="2">
    <source>
        <dbReference type="SAM" id="MobiDB-lite"/>
    </source>
</evidence>
<organism evidence="3 4">
    <name type="scientific">Chloropicon roscoffensis</name>
    <dbReference type="NCBI Taxonomy" id="1461544"/>
    <lineage>
        <taxon>Eukaryota</taxon>
        <taxon>Viridiplantae</taxon>
        <taxon>Chlorophyta</taxon>
        <taxon>Chloropicophyceae</taxon>
        <taxon>Chloropicales</taxon>
        <taxon>Chloropicaceae</taxon>
        <taxon>Chloropicon</taxon>
    </lineage>
</organism>
<gene>
    <name evidence="3" type="ORF">HKI87_02g14460</name>
</gene>
<keyword evidence="1" id="KW-0175">Coiled coil</keyword>
<dbReference type="EMBL" id="CP151502">
    <property type="protein sequence ID" value="WZN59918.1"/>
    <property type="molecule type" value="Genomic_DNA"/>
</dbReference>
<protein>
    <submittedName>
        <fullName evidence="3">Uncharacterized protein</fullName>
    </submittedName>
</protein>
<feature type="compositionally biased region" description="Polar residues" evidence="2">
    <location>
        <begin position="49"/>
        <end position="58"/>
    </location>
</feature>
<dbReference type="Proteomes" id="UP001472866">
    <property type="component" value="Chromosome 02"/>
</dbReference>
<feature type="compositionally biased region" description="Polar residues" evidence="2">
    <location>
        <begin position="560"/>
        <end position="569"/>
    </location>
</feature>